<dbReference type="CDD" id="cd07185">
    <property type="entry name" value="OmpA_C-like"/>
    <property type="match status" value="1"/>
</dbReference>
<evidence type="ECO:0000256" key="3">
    <source>
        <dbReference type="PROSITE-ProRule" id="PRU00473"/>
    </source>
</evidence>
<evidence type="ECO:0000256" key="1">
    <source>
        <dbReference type="ARBA" id="ARBA00004442"/>
    </source>
</evidence>
<dbReference type="PANTHER" id="PTHR30329:SF20">
    <property type="entry name" value="EXPORTED PROTEIN"/>
    <property type="match status" value="1"/>
</dbReference>
<feature type="domain" description="OmpA-like" evidence="5">
    <location>
        <begin position="36"/>
        <end position="150"/>
    </location>
</feature>
<name>A0ABS3QK53_9BACT</name>
<dbReference type="InterPro" id="IPR050330">
    <property type="entry name" value="Bact_OuterMem_StrucFunc"/>
</dbReference>
<reference evidence="6 7" key="1">
    <citation type="submission" date="2021-03" db="EMBL/GenBank/DDBJ databases">
        <authorList>
            <person name="Kim M.K."/>
        </authorList>
    </citation>
    <scope>NUCLEOTIDE SEQUENCE [LARGE SCALE GENOMIC DNA]</scope>
    <source>
        <strain evidence="6 7">BT442</strain>
    </source>
</reference>
<feature type="region of interest" description="Disordered" evidence="4">
    <location>
        <begin position="1"/>
        <end position="39"/>
    </location>
</feature>
<gene>
    <name evidence="6" type="ORF">J4E00_18535</name>
</gene>
<evidence type="ECO:0000313" key="6">
    <source>
        <dbReference type="EMBL" id="MBO2011065.1"/>
    </source>
</evidence>
<comment type="caution">
    <text evidence="6">The sequence shown here is derived from an EMBL/GenBank/DDBJ whole genome shotgun (WGS) entry which is preliminary data.</text>
</comment>
<dbReference type="SUPFAM" id="SSF103088">
    <property type="entry name" value="OmpA-like"/>
    <property type="match status" value="1"/>
</dbReference>
<dbReference type="PANTHER" id="PTHR30329">
    <property type="entry name" value="STATOR ELEMENT OF FLAGELLAR MOTOR COMPLEX"/>
    <property type="match status" value="1"/>
</dbReference>
<evidence type="ECO:0000259" key="5">
    <source>
        <dbReference type="PROSITE" id="PS51123"/>
    </source>
</evidence>
<evidence type="ECO:0000313" key="7">
    <source>
        <dbReference type="Proteomes" id="UP000664369"/>
    </source>
</evidence>
<dbReference type="InterPro" id="IPR006665">
    <property type="entry name" value="OmpA-like"/>
</dbReference>
<dbReference type="Gene3D" id="3.30.1330.60">
    <property type="entry name" value="OmpA-like domain"/>
    <property type="match status" value="1"/>
</dbReference>
<dbReference type="EMBL" id="JAGETZ010000009">
    <property type="protein sequence ID" value="MBO2011065.1"/>
    <property type="molecule type" value="Genomic_DNA"/>
</dbReference>
<feature type="compositionally biased region" description="Basic and acidic residues" evidence="4">
    <location>
        <begin position="26"/>
        <end position="39"/>
    </location>
</feature>
<dbReference type="InterPro" id="IPR036737">
    <property type="entry name" value="OmpA-like_sf"/>
</dbReference>
<keyword evidence="7" id="KW-1185">Reference proteome</keyword>
<organism evidence="6 7">
    <name type="scientific">Hymenobacter negativus</name>
    <dbReference type="NCBI Taxonomy" id="2795026"/>
    <lineage>
        <taxon>Bacteria</taxon>
        <taxon>Pseudomonadati</taxon>
        <taxon>Bacteroidota</taxon>
        <taxon>Cytophagia</taxon>
        <taxon>Cytophagales</taxon>
        <taxon>Hymenobacteraceae</taxon>
        <taxon>Hymenobacter</taxon>
    </lineage>
</organism>
<dbReference type="PRINTS" id="PR01021">
    <property type="entry name" value="OMPADOMAIN"/>
</dbReference>
<dbReference type="PROSITE" id="PS51123">
    <property type="entry name" value="OMPA_2"/>
    <property type="match status" value="1"/>
</dbReference>
<protein>
    <submittedName>
        <fullName evidence="6">OmpA family protein</fullName>
    </submittedName>
</protein>
<sequence length="150" mass="15966">MDAAGARLRRLPPQRDRAGPHGPAGHHAEGRRAKKKLDTEGRATLYINFDTEQAHIKPESEPAVAEVVKLLQANPALRLAVEGHTDNAGTPAHNQQLSEARAQAVVAALAAQGIATARLQAAGFGQTKPLADNATEAGRAQNRRVELVKR</sequence>
<comment type="subcellular location">
    <subcellularLocation>
        <location evidence="1">Cell outer membrane</location>
    </subcellularLocation>
</comment>
<proteinExistence type="predicted"/>
<dbReference type="Pfam" id="PF00691">
    <property type="entry name" value="OmpA"/>
    <property type="match status" value="1"/>
</dbReference>
<dbReference type="Proteomes" id="UP000664369">
    <property type="component" value="Unassembled WGS sequence"/>
</dbReference>
<keyword evidence="2 3" id="KW-0472">Membrane</keyword>
<evidence type="ECO:0000256" key="4">
    <source>
        <dbReference type="SAM" id="MobiDB-lite"/>
    </source>
</evidence>
<evidence type="ECO:0000256" key="2">
    <source>
        <dbReference type="ARBA" id="ARBA00023136"/>
    </source>
</evidence>
<dbReference type="RefSeq" id="WP_208176758.1">
    <property type="nucleotide sequence ID" value="NZ_JAGETZ010000009.1"/>
</dbReference>
<accession>A0ABS3QK53</accession>
<dbReference type="InterPro" id="IPR006664">
    <property type="entry name" value="OMP_bac"/>
</dbReference>